<protein>
    <submittedName>
        <fullName evidence="1">Uncharacterized protein</fullName>
    </submittedName>
</protein>
<evidence type="ECO:0000313" key="1">
    <source>
        <dbReference type="EMBL" id="RZF42361.1"/>
    </source>
</evidence>
<name>A0A482XAM6_LAOST</name>
<dbReference type="AlphaFoldDB" id="A0A482XAM6"/>
<organism evidence="1 2">
    <name type="scientific">Laodelphax striatellus</name>
    <name type="common">Small brown planthopper</name>
    <name type="synonym">Delphax striatella</name>
    <dbReference type="NCBI Taxonomy" id="195883"/>
    <lineage>
        <taxon>Eukaryota</taxon>
        <taxon>Metazoa</taxon>
        <taxon>Ecdysozoa</taxon>
        <taxon>Arthropoda</taxon>
        <taxon>Hexapoda</taxon>
        <taxon>Insecta</taxon>
        <taxon>Pterygota</taxon>
        <taxon>Neoptera</taxon>
        <taxon>Paraneoptera</taxon>
        <taxon>Hemiptera</taxon>
        <taxon>Auchenorrhyncha</taxon>
        <taxon>Fulgoroidea</taxon>
        <taxon>Delphacidae</taxon>
        <taxon>Criomorphinae</taxon>
        <taxon>Laodelphax</taxon>
    </lineage>
</organism>
<comment type="caution">
    <text evidence="1">The sequence shown here is derived from an EMBL/GenBank/DDBJ whole genome shotgun (WGS) entry which is preliminary data.</text>
</comment>
<accession>A0A482XAM6</accession>
<proteinExistence type="predicted"/>
<dbReference type="InParanoid" id="A0A482XAM6"/>
<evidence type="ECO:0000313" key="2">
    <source>
        <dbReference type="Proteomes" id="UP000291343"/>
    </source>
</evidence>
<gene>
    <name evidence="1" type="ORF">LSTR_LSTR004169</name>
</gene>
<sequence>MKNFRVSKEKAVGCRKEVVSLTLRWLVSQCLSAAGGRLTPHSVGGDAIAPHHRAMPPLSWPSGALRSVSVFTLVSIARGDARKPPRKHVQPYSRQIKVYRVFLTIIGVI</sequence>
<reference evidence="1 2" key="1">
    <citation type="journal article" date="2017" name="Gigascience">
        <title>Genome sequence of the small brown planthopper, Laodelphax striatellus.</title>
        <authorList>
            <person name="Zhu J."/>
            <person name="Jiang F."/>
            <person name="Wang X."/>
            <person name="Yang P."/>
            <person name="Bao Y."/>
            <person name="Zhao W."/>
            <person name="Wang W."/>
            <person name="Lu H."/>
            <person name="Wang Q."/>
            <person name="Cui N."/>
            <person name="Li J."/>
            <person name="Chen X."/>
            <person name="Luo L."/>
            <person name="Yu J."/>
            <person name="Kang L."/>
            <person name="Cui F."/>
        </authorList>
    </citation>
    <scope>NUCLEOTIDE SEQUENCE [LARGE SCALE GENOMIC DNA]</scope>
    <source>
        <strain evidence="1">Lst14</strain>
    </source>
</reference>
<dbReference type="EMBL" id="QKKF02015211">
    <property type="protein sequence ID" value="RZF42361.1"/>
    <property type="molecule type" value="Genomic_DNA"/>
</dbReference>
<dbReference type="Proteomes" id="UP000291343">
    <property type="component" value="Unassembled WGS sequence"/>
</dbReference>
<keyword evidence="2" id="KW-1185">Reference proteome</keyword>